<dbReference type="EMBL" id="JAIZAY010000012">
    <property type="protein sequence ID" value="KAJ8031467.1"/>
    <property type="molecule type" value="Genomic_DNA"/>
</dbReference>
<evidence type="ECO:0000256" key="1">
    <source>
        <dbReference type="SAM" id="SignalP"/>
    </source>
</evidence>
<organism evidence="3 4">
    <name type="scientific">Holothuria leucospilota</name>
    <name type="common">Black long sea cucumber</name>
    <name type="synonym">Mertensiothuria leucospilota</name>
    <dbReference type="NCBI Taxonomy" id="206669"/>
    <lineage>
        <taxon>Eukaryota</taxon>
        <taxon>Metazoa</taxon>
        <taxon>Echinodermata</taxon>
        <taxon>Eleutherozoa</taxon>
        <taxon>Echinozoa</taxon>
        <taxon>Holothuroidea</taxon>
        <taxon>Aspidochirotacea</taxon>
        <taxon>Aspidochirotida</taxon>
        <taxon>Holothuriidae</taxon>
        <taxon>Holothuria</taxon>
    </lineage>
</organism>
<reference evidence="3" key="1">
    <citation type="submission" date="2021-10" db="EMBL/GenBank/DDBJ databases">
        <title>Tropical sea cucumber genome reveals ecological adaptation and Cuvierian tubules defense mechanism.</title>
        <authorList>
            <person name="Chen T."/>
        </authorList>
    </citation>
    <scope>NUCLEOTIDE SEQUENCE</scope>
    <source>
        <strain evidence="3">Nanhai2018</strain>
        <tissue evidence="3">Muscle</tissue>
    </source>
</reference>
<gene>
    <name evidence="3" type="ORF">HOLleu_24663</name>
</gene>
<feature type="domain" description="Ig-like" evidence="2">
    <location>
        <begin position="40"/>
        <end position="125"/>
    </location>
</feature>
<dbReference type="SUPFAM" id="SSF48726">
    <property type="entry name" value="Immunoglobulin"/>
    <property type="match status" value="1"/>
</dbReference>
<dbReference type="AlphaFoldDB" id="A0A9Q1H1D0"/>
<feature type="signal peptide" evidence="1">
    <location>
        <begin position="1"/>
        <end position="21"/>
    </location>
</feature>
<evidence type="ECO:0000259" key="2">
    <source>
        <dbReference type="PROSITE" id="PS50835"/>
    </source>
</evidence>
<evidence type="ECO:0000313" key="4">
    <source>
        <dbReference type="Proteomes" id="UP001152320"/>
    </source>
</evidence>
<proteinExistence type="predicted"/>
<comment type="caution">
    <text evidence="3">The sequence shown here is derived from an EMBL/GenBank/DDBJ whole genome shotgun (WGS) entry which is preliminary data.</text>
</comment>
<accession>A0A9Q1H1D0</accession>
<dbReference type="SMART" id="SM00409">
    <property type="entry name" value="IG"/>
    <property type="match status" value="1"/>
</dbReference>
<dbReference type="PROSITE" id="PS50835">
    <property type="entry name" value="IG_LIKE"/>
    <property type="match status" value="1"/>
</dbReference>
<keyword evidence="1" id="KW-0732">Signal</keyword>
<name>A0A9Q1H1D0_HOLLE</name>
<dbReference type="InterPro" id="IPR036179">
    <property type="entry name" value="Ig-like_dom_sf"/>
</dbReference>
<dbReference type="Gene3D" id="2.60.40.10">
    <property type="entry name" value="Immunoglobulins"/>
    <property type="match status" value="1"/>
</dbReference>
<protein>
    <recommendedName>
        <fullName evidence="2">Ig-like domain-containing protein</fullName>
    </recommendedName>
</protein>
<dbReference type="InterPro" id="IPR003599">
    <property type="entry name" value="Ig_sub"/>
</dbReference>
<dbReference type="Proteomes" id="UP001152320">
    <property type="component" value="Chromosome 12"/>
</dbReference>
<keyword evidence="4" id="KW-1185">Reference proteome</keyword>
<dbReference type="InterPro" id="IPR013783">
    <property type="entry name" value="Ig-like_fold"/>
</dbReference>
<feature type="chain" id="PRO_5040493871" description="Ig-like domain-containing protein" evidence="1">
    <location>
        <begin position="22"/>
        <end position="270"/>
    </location>
</feature>
<evidence type="ECO:0000313" key="3">
    <source>
        <dbReference type="EMBL" id="KAJ8031467.1"/>
    </source>
</evidence>
<sequence>MYRLLTIFILIGCCCVTCCQAESPCQGFYGATSDVRGLIGENISLICKVPTNCIRGYWKHDNTINPMWLLPEQYSGDTYLFRFKSLEGLNTLHMYNINERVEGFYTCLCDDYYGNRTTNACFNLSVHVEHCPISVQINGEKRVLDRCGIRKEEEMVHVEVNETITIKCDDEAERRTNCSHIGKRMSFTVKPSHHLCCFSCRPKNDKLKRIYNSVILNVMNKVILISTEKLYTEIFSSTKSHLIGDVTGNVSPDQRLMISNLLHIFIPYHL</sequence>
<dbReference type="InterPro" id="IPR007110">
    <property type="entry name" value="Ig-like_dom"/>
</dbReference>